<dbReference type="PANTHER" id="PTHR47770:SF1">
    <property type="entry name" value="PLANT UBX DOMAIN-CONTAINING PROTEIN 11"/>
    <property type="match status" value="1"/>
</dbReference>
<sequence length="269" mass="31485">MSDTESDDTIQRKCALKKKRKGNKREDNMIVNYEPEAEAKVKVKAKTNDKKAINSRMSPRNLKRVLYSLTTLQKKRLTEMGFGEFEGNFDFHYVPVRNVEQKEKKVPDDMVWDKTNAIVPFDDYHDKEYNDNVSVHNQDYDYDMEQSISSLAFKGSIIEAITEVRMQKKLFVVYISEDNEDFVSMDKSTWSESSVEESLLKYDAVANDFDDLTVRYGEYAMVVVIPNILKMHWRTTYNGTDYGVFIMRHMETYVGHGIYLEELKIEGFD</sequence>
<evidence type="ECO:0008006" key="4">
    <source>
        <dbReference type="Google" id="ProtNLM"/>
    </source>
</evidence>
<feature type="region of interest" description="Disordered" evidence="1">
    <location>
        <begin position="1"/>
        <end position="27"/>
    </location>
</feature>
<proteinExistence type="predicted"/>
<gene>
    <name evidence="2" type="ORF">Tco_0926297</name>
</gene>
<evidence type="ECO:0000313" key="2">
    <source>
        <dbReference type="EMBL" id="GJT35878.1"/>
    </source>
</evidence>
<reference evidence="2" key="2">
    <citation type="submission" date="2022-01" db="EMBL/GenBank/DDBJ databases">
        <authorList>
            <person name="Yamashiro T."/>
            <person name="Shiraishi A."/>
            <person name="Satake H."/>
            <person name="Nakayama K."/>
        </authorList>
    </citation>
    <scope>NUCLEOTIDE SEQUENCE</scope>
</reference>
<name>A0ABQ5DC75_9ASTR</name>
<keyword evidence="3" id="KW-1185">Reference proteome</keyword>
<dbReference type="Proteomes" id="UP001151760">
    <property type="component" value="Unassembled WGS sequence"/>
</dbReference>
<reference evidence="2" key="1">
    <citation type="journal article" date="2022" name="Int. J. Mol. Sci.">
        <title>Draft Genome of Tanacetum Coccineum: Genomic Comparison of Closely Related Tanacetum-Family Plants.</title>
        <authorList>
            <person name="Yamashiro T."/>
            <person name="Shiraishi A."/>
            <person name="Nakayama K."/>
            <person name="Satake H."/>
        </authorList>
    </citation>
    <scope>NUCLEOTIDE SEQUENCE</scope>
</reference>
<dbReference type="EMBL" id="BQNB010015087">
    <property type="protein sequence ID" value="GJT35878.1"/>
    <property type="molecule type" value="Genomic_DNA"/>
</dbReference>
<dbReference type="PANTHER" id="PTHR47770">
    <property type="entry name" value="PLANT UBX DOMAIN-CONTAINING PROTEIN 11"/>
    <property type="match status" value="1"/>
</dbReference>
<comment type="caution">
    <text evidence="2">The sequence shown here is derived from an EMBL/GenBank/DDBJ whole genome shotgun (WGS) entry which is preliminary data.</text>
</comment>
<protein>
    <recommendedName>
        <fullName evidence="4">Ubiquitin-like protease family profile domain-containing protein</fullName>
    </recommendedName>
</protein>
<accession>A0ABQ5DC75</accession>
<feature type="compositionally biased region" description="Basic residues" evidence="1">
    <location>
        <begin position="14"/>
        <end position="23"/>
    </location>
</feature>
<evidence type="ECO:0000313" key="3">
    <source>
        <dbReference type="Proteomes" id="UP001151760"/>
    </source>
</evidence>
<organism evidence="2 3">
    <name type="scientific">Tanacetum coccineum</name>
    <dbReference type="NCBI Taxonomy" id="301880"/>
    <lineage>
        <taxon>Eukaryota</taxon>
        <taxon>Viridiplantae</taxon>
        <taxon>Streptophyta</taxon>
        <taxon>Embryophyta</taxon>
        <taxon>Tracheophyta</taxon>
        <taxon>Spermatophyta</taxon>
        <taxon>Magnoliopsida</taxon>
        <taxon>eudicotyledons</taxon>
        <taxon>Gunneridae</taxon>
        <taxon>Pentapetalae</taxon>
        <taxon>asterids</taxon>
        <taxon>campanulids</taxon>
        <taxon>Asterales</taxon>
        <taxon>Asteraceae</taxon>
        <taxon>Asteroideae</taxon>
        <taxon>Anthemideae</taxon>
        <taxon>Anthemidinae</taxon>
        <taxon>Tanacetum</taxon>
    </lineage>
</organism>
<evidence type="ECO:0000256" key="1">
    <source>
        <dbReference type="SAM" id="MobiDB-lite"/>
    </source>
</evidence>